<evidence type="ECO:0000313" key="2">
    <source>
        <dbReference type="Proteomes" id="UP001596915"/>
    </source>
</evidence>
<reference evidence="2" key="1">
    <citation type="journal article" date="2019" name="Int. J. Syst. Evol. Microbiol.">
        <title>The Global Catalogue of Microorganisms (GCM) 10K type strain sequencing project: providing services to taxonomists for standard genome sequencing and annotation.</title>
        <authorList>
            <consortium name="The Broad Institute Genomics Platform"/>
            <consortium name="The Broad Institute Genome Sequencing Center for Infectious Disease"/>
            <person name="Wu L."/>
            <person name="Ma J."/>
        </authorList>
    </citation>
    <scope>NUCLEOTIDE SEQUENCE [LARGE SCALE GENOMIC DNA]</scope>
    <source>
        <strain evidence="2">JCM 12607</strain>
    </source>
</reference>
<sequence length="106" mass="11426">MVWAECTVQSCPSAALAANGFKEARSGVANNNQAREISFPELGDQRAAITHYNSDLDETTAVALLRIGTVLVDLEYEPVPGNSGWSREFEQLASTVATRAQQVQNA</sequence>
<accession>A0ABW2WN02</accession>
<dbReference type="EMBL" id="JBHTGL010000008">
    <property type="protein sequence ID" value="MFD0622901.1"/>
    <property type="molecule type" value="Genomic_DNA"/>
</dbReference>
<comment type="caution">
    <text evidence="1">The sequence shown here is derived from an EMBL/GenBank/DDBJ whole genome shotgun (WGS) entry which is preliminary data.</text>
</comment>
<evidence type="ECO:0000313" key="1">
    <source>
        <dbReference type="EMBL" id="MFD0622901.1"/>
    </source>
</evidence>
<dbReference type="Proteomes" id="UP001596915">
    <property type="component" value="Unassembled WGS sequence"/>
</dbReference>
<keyword evidence="2" id="KW-1185">Reference proteome</keyword>
<protein>
    <submittedName>
        <fullName evidence="1">Uncharacterized protein</fullName>
    </submittedName>
</protein>
<gene>
    <name evidence="1" type="ORF">ACFQ2K_08790</name>
</gene>
<proteinExistence type="predicted"/>
<organism evidence="1 2">
    <name type="scientific">Streptomyces sanglieri</name>
    <dbReference type="NCBI Taxonomy" id="193460"/>
    <lineage>
        <taxon>Bacteria</taxon>
        <taxon>Bacillati</taxon>
        <taxon>Actinomycetota</taxon>
        <taxon>Actinomycetes</taxon>
        <taxon>Kitasatosporales</taxon>
        <taxon>Streptomycetaceae</taxon>
        <taxon>Streptomyces</taxon>
    </lineage>
</organism>
<name>A0ABW2WN02_9ACTN</name>